<organism evidence="2 3">
    <name type="scientific">Saguinus oedipus</name>
    <name type="common">Cotton-top tamarin</name>
    <name type="synonym">Oedipomidas oedipus</name>
    <dbReference type="NCBI Taxonomy" id="9490"/>
    <lineage>
        <taxon>Eukaryota</taxon>
        <taxon>Metazoa</taxon>
        <taxon>Chordata</taxon>
        <taxon>Craniata</taxon>
        <taxon>Vertebrata</taxon>
        <taxon>Euteleostomi</taxon>
        <taxon>Mammalia</taxon>
        <taxon>Eutheria</taxon>
        <taxon>Euarchontoglires</taxon>
        <taxon>Primates</taxon>
        <taxon>Haplorrhini</taxon>
        <taxon>Platyrrhini</taxon>
        <taxon>Cebidae</taxon>
        <taxon>Callitrichinae</taxon>
        <taxon>Saguinus</taxon>
    </lineage>
</organism>
<feature type="compositionally biased region" description="Low complexity" evidence="1">
    <location>
        <begin position="28"/>
        <end position="43"/>
    </location>
</feature>
<keyword evidence="3" id="KW-1185">Reference proteome</keyword>
<feature type="non-terminal residue" evidence="2">
    <location>
        <position position="1"/>
    </location>
</feature>
<sequence>SSRSTGEETCRAHRHYRESNYRAGCGGTARPSAAGGARGSASRGRARGLELPPRIQPAGPVWPGQGWEEKPRKKQRQRDER</sequence>
<feature type="compositionally biased region" description="Basic and acidic residues" evidence="1">
    <location>
        <begin position="67"/>
        <end position="81"/>
    </location>
</feature>
<feature type="region of interest" description="Disordered" evidence="1">
    <location>
        <begin position="21"/>
        <end position="81"/>
    </location>
</feature>
<evidence type="ECO:0000313" key="3">
    <source>
        <dbReference type="Proteomes" id="UP001266305"/>
    </source>
</evidence>
<comment type="caution">
    <text evidence="2">The sequence shown here is derived from an EMBL/GenBank/DDBJ whole genome shotgun (WGS) entry which is preliminary data.</text>
</comment>
<dbReference type="Proteomes" id="UP001266305">
    <property type="component" value="Unassembled WGS sequence"/>
</dbReference>
<accession>A0ABQ9UPS6</accession>
<reference evidence="2 3" key="1">
    <citation type="submission" date="2023-05" db="EMBL/GenBank/DDBJ databases">
        <title>B98-5 Cell Line De Novo Hybrid Assembly: An Optical Mapping Approach.</title>
        <authorList>
            <person name="Kananen K."/>
            <person name="Auerbach J.A."/>
            <person name="Kautto E."/>
            <person name="Blachly J.S."/>
        </authorList>
    </citation>
    <scope>NUCLEOTIDE SEQUENCE [LARGE SCALE GENOMIC DNA]</scope>
    <source>
        <strain evidence="2">B95-8</strain>
        <tissue evidence="2">Cell line</tissue>
    </source>
</reference>
<gene>
    <name evidence="2" type="ORF">P7K49_024292</name>
</gene>
<dbReference type="EMBL" id="JASSZA010000011">
    <property type="protein sequence ID" value="KAK2098841.1"/>
    <property type="molecule type" value="Genomic_DNA"/>
</dbReference>
<evidence type="ECO:0000313" key="2">
    <source>
        <dbReference type="EMBL" id="KAK2098841.1"/>
    </source>
</evidence>
<evidence type="ECO:0000256" key="1">
    <source>
        <dbReference type="SAM" id="MobiDB-lite"/>
    </source>
</evidence>
<name>A0ABQ9UPS6_SAGOE</name>
<proteinExistence type="predicted"/>
<protein>
    <submittedName>
        <fullName evidence="2">Uncharacterized protein</fullName>
    </submittedName>
</protein>